<dbReference type="EMBL" id="CP031555">
    <property type="protein sequence ID" value="AXO12933.1"/>
    <property type="molecule type" value="Genomic_DNA"/>
</dbReference>
<organism evidence="1 2">
    <name type="scientific">Thalassospira indica</name>
    <dbReference type="NCBI Taxonomy" id="1891279"/>
    <lineage>
        <taxon>Bacteria</taxon>
        <taxon>Pseudomonadati</taxon>
        <taxon>Pseudomonadota</taxon>
        <taxon>Alphaproteobacteria</taxon>
        <taxon>Rhodospirillales</taxon>
        <taxon>Thalassospiraceae</taxon>
        <taxon>Thalassospira</taxon>
    </lineage>
</organism>
<reference evidence="1 2" key="1">
    <citation type="submission" date="2018-08" db="EMBL/GenBank/DDBJ databases">
        <title>Complete genome sequence of type strain Thalassospira indica MCCC 1A01103T, isolated from isolated from deep seawater of the Indian Ocean.</title>
        <authorList>
            <person name="Liu Y."/>
        </authorList>
    </citation>
    <scope>NUCLEOTIDE SEQUENCE [LARGE SCALE GENOMIC DNA]</scope>
    <source>
        <strain evidence="1 2">PB8BT</strain>
    </source>
</reference>
<gene>
    <name evidence="1" type="ORF">DY252_00700</name>
</gene>
<sequence>MALFAMPAGSRDRLMRKKTGSTMLKHVAFNLPHFAGDNLLSGEERAAGRSGATFKGLDAAGRKVIPARRVCFWLRFAALHRLTDAPHRSARCALPNSTPKTNIMEQIKCNML</sequence>
<keyword evidence="2" id="KW-1185">Reference proteome</keyword>
<proteinExistence type="predicted"/>
<evidence type="ECO:0000313" key="1">
    <source>
        <dbReference type="EMBL" id="AXO12933.1"/>
    </source>
</evidence>
<name>A0ABN5N9Y3_9PROT</name>
<dbReference type="Proteomes" id="UP000256971">
    <property type="component" value="Chromosome"/>
</dbReference>
<accession>A0ABN5N9Y3</accession>
<protein>
    <submittedName>
        <fullName evidence="1">Uncharacterized protein</fullName>
    </submittedName>
</protein>
<evidence type="ECO:0000313" key="2">
    <source>
        <dbReference type="Proteomes" id="UP000256971"/>
    </source>
</evidence>